<keyword evidence="1" id="KW-1133">Transmembrane helix</keyword>
<reference evidence="2 3" key="1">
    <citation type="submission" date="2021-06" db="EMBL/GenBank/DDBJ databases">
        <authorList>
            <person name="Palmer J.M."/>
        </authorList>
    </citation>
    <scope>NUCLEOTIDE SEQUENCE [LARGE SCALE GENOMIC DNA]</scope>
    <source>
        <strain evidence="3">if_2019</strain>
        <tissue evidence="2">Muscle</tissue>
    </source>
</reference>
<feature type="transmembrane region" description="Helical" evidence="1">
    <location>
        <begin position="59"/>
        <end position="79"/>
    </location>
</feature>
<protein>
    <recommendedName>
        <fullName evidence="4">Aquaporin</fullName>
    </recommendedName>
</protein>
<keyword evidence="1" id="KW-0812">Transmembrane</keyword>
<sequence length="104" mass="11433">MLGSGSGSGHGETQLIHNFFQVFVDGLVELCHFVQFCSDWTPSVHIGAGLDIDVQTAPLIFWMLSVAHIHGGLCAVFFLQLGRFPEKMKIAEVIPIYKAGNKLF</sequence>
<dbReference type="EMBL" id="JAHRIQ010019488">
    <property type="protein sequence ID" value="MEQ2227373.1"/>
    <property type="molecule type" value="Genomic_DNA"/>
</dbReference>
<name>A0ABV0T3A7_9TELE</name>
<dbReference type="Proteomes" id="UP001482620">
    <property type="component" value="Unassembled WGS sequence"/>
</dbReference>
<accession>A0ABV0T3A7</accession>
<comment type="caution">
    <text evidence="2">The sequence shown here is derived from an EMBL/GenBank/DDBJ whole genome shotgun (WGS) entry which is preliminary data.</text>
</comment>
<organism evidence="2 3">
    <name type="scientific">Ilyodon furcidens</name>
    <name type="common">goldbreast splitfin</name>
    <dbReference type="NCBI Taxonomy" id="33524"/>
    <lineage>
        <taxon>Eukaryota</taxon>
        <taxon>Metazoa</taxon>
        <taxon>Chordata</taxon>
        <taxon>Craniata</taxon>
        <taxon>Vertebrata</taxon>
        <taxon>Euteleostomi</taxon>
        <taxon>Actinopterygii</taxon>
        <taxon>Neopterygii</taxon>
        <taxon>Teleostei</taxon>
        <taxon>Neoteleostei</taxon>
        <taxon>Acanthomorphata</taxon>
        <taxon>Ovalentaria</taxon>
        <taxon>Atherinomorphae</taxon>
        <taxon>Cyprinodontiformes</taxon>
        <taxon>Goodeidae</taxon>
        <taxon>Ilyodon</taxon>
    </lineage>
</organism>
<evidence type="ECO:0008006" key="4">
    <source>
        <dbReference type="Google" id="ProtNLM"/>
    </source>
</evidence>
<gene>
    <name evidence="2" type="ORF">ILYODFUR_037062</name>
</gene>
<evidence type="ECO:0000256" key="1">
    <source>
        <dbReference type="SAM" id="Phobius"/>
    </source>
</evidence>
<evidence type="ECO:0000313" key="2">
    <source>
        <dbReference type="EMBL" id="MEQ2227373.1"/>
    </source>
</evidence>
<proteinExistence type="predicted"/>
<keyword evidence="3" id="KW-1185">Reference proteome</keyword>
<keyword evidence="1" id="KW-0472">Membrane</keyword>
<evidence type="ECO:0000313" key="3">
    <source>
        <dbReference type="Proteomes" id="UP001482620"/>
    </source>
</evidence>